<organism evidence="8 9">
    <name type="scientific">Catenovulum maritimum</name>
    <dbReference type="NCBI Taxonomy" id="1513271"/>
    <lineage>
        <taxon>Bacteria</taxon>
        <taxon>Pseudomonadati</taxon>
        <taxon>Pseudomonadota</taxon>
        <taxon>Gammaproteobacteria</taxon>
        <taxon>Alteromonadales</taxon>
        <taxon>Alteromonadaceae</taxon>
        <taxon>Catenovulum</taxon>
    </lineage>
</organism>
<dbReference type="SMART" id="SM00642">
    <property type="entry name" value="Aamy"/>
    <property type="match status" value="1"/>
</dbReference>
<evidence type="ECO:0000256" key="3">
    <source>
        <dbReference type="ARBA" id="ARBA00022723"/>
    </source>
</evidence>
<dbReference type="InterPro" id="IPR013780">
    <property type="entry name" value="Glyco_hydro_b"/>
</dbReference>
<evidence type="ECO:0000256" key="1">
    <source>
        <dbReference type="ARBA" id="ARBA00001913"/>
    </source>
</evidence>
<dbReference type="InterPro" id="IPR006047">
    <property type="entry name" value="GH13_cat_dom"/>
</dbReference>
<evidence type="ECO:0000256" key="6">
    <source>
        <dbReference type="RuleBase" id="RU361134"/>
    </source>
</evidence>
<keyword evidence="3" id="KW-0479">Metal-binding</keyword>
<dbReference type="SUPFAM" id="SSF51445">
    <property type="entry name" value="(Trans)glycosidases"/>
    <property type="match status" value="1"/>
</dbReference>
<dbReference type="InterPro" id="IPR017853">
    <property type="entry name" value="GH"/>
</dbReference>
<proteinExistence type="inferred from homology"/>
<dbReference type="PROSITE" id="PS51257">
    <property type="entry name" value="PROKAR_LIPOPROTEIN"/>
    <property type="match status" value="1"/>
</dbReference>
<dbReference type="PANTHER" id="PTHR10357">
    <property type="entry name" value="ALPHA-AMYLASE FAMILY MEMBER"/>
    <property type="match status" value="1"/>
</dbReference>
<keyword evidence="6" id="KW-0378">Hydrolase</keyword>
<keyword evidence="6" id="KW-0326">Glycosidase</keyword>
<keyword evidence="4" id="KW-0732">Signal</keyword>
<comment type="cofactor">
    <cofactor evidence="1">
        <name>Ca(2+)</name>
        <dbReference type="ChEBI" id="CHEBI:29108"/>
    </cofactor>
</comment>
<dbReference type="Gene3D" id="2.60.40.1180">
    <property type="entry name" value="Golgi alpha-mannosidase II"/>
    <property type="match status" value="1"/>
</dbReference>
<dbReference type="EC" id="3.2.1.1" evidence="6"/>
<dbReference type="GO" id="GO:0046872">
    <property type="term" value="F:metal ion binding"/>
    <property type="evidence" value="ECO:0007669"/>
    <property type="project" value="UniProtKB-KW"/>
</dbReference>
<name>A0A0J8GYZ6_9ALTE</name>
<dbReference type="SUPFAM" id="SSF51011">
    <property type="entry name" value="Glycosyl hydrolase domain"/>
    <property type="match status" value="1"/>
</dbReference>
<keyword evidence="9" id="KW-1185">Reference proteome</keyword>
<dbReference type="PANTHER" id="PTHR10357:SF215">
    <property type="entry name" value="ALPHA-AMYLASE 1"/>
    <property type="match status" value="1"/>
</dbReference>
<dbReference type="Proteomes" id="UP000037600">
    <property type="component" value="Unassembled WGS sequence"/>
</dbReference>
<reference evidence="8 9" key="1">
    <citation type="submission" date="2015-04" db="EMBL/GenBank/DDBJ databases">
        <title>Draft Genome Sequence of the Novel Agar-Digesting Marine Bacterium Q1.</title>
        <authorList>
            <person name="Li Y."/>
            <person name="Li D."/>
            <person name="Chen G."/>
            <person name="Du Z."/>
        </authorList>
    </citation>
    <scope>NUCLEOTIDE SEQUENCE [LARGE SCALE GENOMIC DNA]</scope>
    <source>
        <strain evidence="8 9">Q1</strain>
    </source>
</reference>
<sequence>MKKHFKTNHLIFSVAASVLISGCQSTPKEMAKEYYGTKNQFAQESVYFLMTDRFVDGDKNNNYPNQGGKHKTFDRPLISKDGSQSANVGYMGGDFKGIANNIDYITDMGFTALWITPIVDNPDMAFNGGEKIEFGGQFKDGGKTGYHGYWGVNFFKEDEHLVSADLNYQQLNKKLKQNGVKPILDIVLNHGSPSFTMKEDLPKYGEIYDKAGNLIADHQNIHPTKLDLNNPLHKFFHNKTDLVQLSNINEDNPAVLDYFVEAYLQWIDQGAEAFRIDTIRHMPHHLWKAFSDRIRAKHPNFFMFGESFEYEATKVAQHTLPKNGEVSVLDFPGQKLMTQVFENKESSYTEILDYLYLTHGPYHNPYDLMTFYDNHDMARMNADENGFIDANNWLMTSRGIPVVYYGSEIAFQAGLKEHFGNRNYYGQANIDKAPNSTVYKNLKRINLVRKNTPALQSGLQANIEFTKDTASFLRVLQLDGVEQMALVLLNKSGEDKTISIDKYLTNGKWQSQITNSSHIVENNMLEIKVPAHGVDVLVLNKTPENKALIAELDRLMLNK</sequence>
<feature type="domain" description="Glycosyl hydrolase family 13 catalytic" evidence="7">
    <location>
        <begin position="48"/>
        <end position="449"/>
    </location>
</feature>
<dbReference type="PRINTS" id="PR00110">
    <property type="entry name" value="ALPHAAMYLASE"/>
</dbReference>
<dbReference type="CDD" id="cd11339">
    <property type="entry name" value="AmyAc_bac_CMD_like_2"/>
    <property type="match status" value="1"/>
</dbReference>
<comment type="catalytic activity">
    <reaction evidence="6">
        <text>Endohydrolysis of (1-&gt;4)-alpha-D-glucosidic linkages in polysaccharides containing three or more (1-&gt;4)-alpha-linked D-glucose units.</text>
        <dbReference type="EC" id="3.2.1.1"/>
    </reaction>
</comment>
<gene>
    <name evidence="8" type="ORF">XM47_02730</name>
</gene>
<dbReference type="GO" id="GO:0005975">
    <property type="term" value="P:carbohydrate metabolic process"/>
    <property type="evidence" value="ECO:0007669"/>
    <property type="project" value="InterPro"/>
</dbReference>
<dbReference type="EMBL" id="LAZL01000003">
    <property type="protein sequence ID" value="KMT66474.1"/>
    <property type="molecule type" value="Genomic_DNA"/>
</dbReference>
<dbReference type="GO" id="GO:0016740">
    <property type="term" value="F:transferase activity"/>
    <property type="evidence" value="ECO:0007669"/>
    <property type="project" value="UniProtKB-KW"/>
</dbReference>
<evidence type="ECO:0000313" key="8">
    <source>
        <dbReference type="EMBL" id="KMT66474.1"/>
    </source>
</evidence>
<evidence type="ECO:0000259" key="7">
    <source>
        <dbReference type="SMART" id="SM00642"/>
    </source>
</evidence>
<evidence type="ECO:0000256" key="4">
    <source>
        <dbReference type="ARBA" id="ARBA00022729"/>
    </source>
</evidence>
<evidence type="ECO:0000256" key="5">
    <source>
        <dbReference type="RuleBase" id="RU003615"/>
    </source>
</evidence>
<dbReference type="PATRIC" id="fig|1513271.3.peg.572"/>
<dbReference type="AlphaFoldDB" id="A0A0J8GYZ6"/>
<comment type="similarity">
    <text evidence="2 5">Belongs to the glycosyl hydrolase 13 family.</text>
</comment>
<dbReference type="GO" id="GO:0004556">
    <property type="term" value="F:alpha-amylase activity"/>
    <property type="evidence" value="ECO:0007669"/>
    <property type="project" value="UniProtKB-UniRule"/>
</dbReference>
<dbReference type="STRING" id="1513271.XM47_02730"/>
<dbReference type="Pfam" id="PF00128">
    <property type="entry name" value="Alpha-amylase"/>
    <property type="match status" value="1"/>
</dbReference>
<keyword evidence="8" id="KW-0808">Transferase</keyword>
<evidence type="ECO:0000313" key="9">
    <source>
        <dbReference type="Proteomes" id="UP000037600"/>
    </source>
</evidence>
<accession>A0A0J8GYZ6</accession>
<evidence type="ECO:0000256" key="2">
    <source>
        <dbReference type="ARBA" id="ARBA00008061"/>
    </source>
</evidence>
<comment type="caution">
    <text evidence="8">The sequence shown here is derived from an EMBL/GenBank/DDBJ whole genome shotgun (WGS) entry which is preliminary data.</text>
</comment>
<protein>
    <recommendedName>
        <fullName evidence="6">Alpha-amylase</fullName>
        <ecNumber evidence="6">3.2.1.1</ecNumber>
    </recommendedName>
</protein>
<dbReference type="InterPro" id="IPR006046">
    <property type="entry name" value="Alpha_amylase"/>
</dbReference>
<dbReference type="Gene3D" id="3.20.20.80">
    <property type="entry name" value="Glycosidases"/>
    <property type="match status" value="1"/>
</dbReference>
<dbReference type="RefSeq" id="WP_048689326.1">
    <property type="nucleotide sequence ID" value="NZ_KQ130483.1"/>
</dbReference>
<dbReference type="OrthoDB" id="9805159at2"/>
<keyword evidence="6" id="KW-0119">Carbohydrate metabolism</keyword>